<reference evidence="1 2" key="1">
    <citation type="submission" date="2015-10" db="EMBL/GenBank/DDBJ databases">
        <title>Draft genome of Bosea thiooxidans.</title>
        <authorList>
            <person name="Wang X."/>
        </authorList>
    </citation>
    <scope>NUCLEOTIDE SEQUENCE [LARGE SCALE GENOMIC DNA]</scope>
    <source>
        <strain evidence="1 2">CGMCC 9174</strain>
    </source>
</reference>
<dbReference type="EMBL" id="LMAR01000053">
    <property type="protein sequence ID" value="KQK29099.1"/>
    <property type="molecule type" value="Genomic_DNA"/>
</dbReference>
<keyword evidence="2" id="KW-1185">Reference proteome</keyword>
<dbReference type="AlphaFoldDB" id="A0A0Q3KHB0"/>
<comment type="caution">
    <text evidence="1">The sequence shown here is derived from an EMBL/GenBank/DDBJ whole genome shotgun (WGS) entry which is preliminary data.</text>
</comment>
<organism evidence="1 2">
    <name type="scientific">Bosea thiooxidans</name>
    <dbReference type="NCBI Taxonomy" id="53254"/>
    <lineage>
        <taxon>Bacteria</taxon>
        <taxon>Pseudomonadati</taxon>
        <taxon>Pseudomonadota</taxon>
        <taxon>Alphaproteobacteria</taxon>
        <taxon>Hyphomicrobiales</taxon>
        <taxon>Boseaceae</taxon>
        <taxon>Bosea</taxon>
    </lineage>
</organism>
<evidence type="ECO:0000313" key="2">
    <source>
        <dbReference type="Proteomes" id="UP000051562"/>
    </source>
</evidence>
<dbReference type="Proteomes" id="UP000051562">
    <property type="component" value="Unassembled WGS sequence"/>
</dbReference>
<name>A0A0Q3KHB0_9HYPH</name>
<gene>
    <name evidence="1" type="ORF">ARD30_20000</name>
</gene>
<evidence type="ECO:0000313" key="1">
    <source>
        <dbReference type="EMBL" id="KQK29099.1"/>
    </source>
</evidence>
<proteinExistence type="predicted"/>
<accession>A0A0Q3KHB0</accession>
<protein>
    <submittedName>
        <fullName evidence="1">Uncharacterized protein</fullName>
    </submittedName>
</protein>
<sequence>MRPTIESYTVALPWYEREDFDRLWELAHDRDEMPRDHDAWHAAAMEVINAWVARGRALQIVTVRPAEFLAWLSERGLPNTAETRRRYVEERATAAGSEMHPRPDLQ</sequence>